<dbReference type="InterPro" id="IPR011032">
    <property type="entry name" value="GroES-like_sf"/>
</dbReference>
<feature type="domain" description="Enoyl reductase (ER)" evidence="6">
    <location>
        <begin position="1"/>
        <end position="333"/>
    </location>
</feature>
<keyword evidence="8" id="KW-1185">Reference proteome</keyword>
<evidence type="ECO:0000256" key="3">
    <source>
        <dbReference type="ARBA" id="ARBA00022833"/>
    </source>
</evidence>
<dbReference type="AlphaFoldDB" id="A0AAD5XFL9"/>
<evidence type="ECO:0000313" key="8">
    <source>
        <dbReference type="Proteomes" id="UP001211907"/>
    </source>
</evidence>
<dbReference type="PROSITE" id="PS00059">
    <property type="entry name" value="ADH_ZINC"/>
    <property type="match status" value="1"/>
</dbReference>
<dbReference type="CDD" id="cd05283">
    <property type="entry name" value="CAD1"/>
    <property type="match status" value="1"/>
</dbReference>
<comment type="similarity">
    <text evidence="5">Belongs to the zinc-containing alcohol dehydrogenase family.</text>
</comment>
<dbReference type="GO" id="GO:0016616">
    <property type="term" value="F:oxidoreductase activity, acting on the CH-OH group of donors, NAD or NADP as acceptor"/>
    <property type="evidence" value="ECO:0007669"/>
    <property type="project" value="InterPro"/>
</dbReference>
<evidence type="ECO:0000256" key="4">
    <source>
        <dbReference type="ARBA" id="ARBA00023002"/>
    </source>
</evidence>
<dbReference type="Pfam" id="PF00107">
    <property type="entry name" value="ADH_zinc_N"/>
    <property type="match status" value="1"/>
</dbReference>
<comment type="cofactor">
    <cofactor evidence="1 5">
        <name>Zn(2+)</name>
        <dbReference type="ChEBI" id="CHEBI:29105"/>
    </cofactor>
</comment>
<evidence type="ECO:0000256" key="5">
    <source>
        <dbReference type="RuleBase" id="RU361277"/>
    </source>
</evidence>
<dbReference type="GO" id="GO:0008270">
    <property type="term" value="F:zinc ion binding"/>
    <property type="evidence" value="ECO:0007669"/>
    <property type="project" value="InterPro"/>
</dbReference>
<sequence>KDALNVKPYSYEPKKFEEYDIEIKITHCGVCGSDIHTATGGWGDITYPQVVGHEIVGHVTRIGSKVDATRYAIGTRVGVGAQCRTCLTCVDCKAHKEHCCRKGIDTYTGKYEDGYISQGGYADYFRCHYNWVIPIPAGLPSEIAAPMLCAGITTYQPLKKFNVGPNSRVGVIGIGGLGHLGIQWAVALGADVTAISSSDRKKYDATEVLGAQHYLNSSDAAAIADAVGAFDVVLCTAFGEDTNWDKLITLVASDGAFVVLGLPEKPISLKPFGLMTQVSVVGSHIGPPHMIEEMLNFAVEKGVKTIVEIMPMEKAAEALNKLDKKGARYRIVLER</sequence>
<reference evidence="7" key="1">
    <citation type="submission" date="2020-05" db="EMBL/GenBank/DDBJ databases">
        <title>Phylogenomic resolution of chytrid fungi.</title>
        <authorList>
            <person name="Stajich J.E."/>
            <person name="Amses K."/>
            <person name="Simmons R."/>
            <person name="Seto K."/>
            <person name="Myers J."/>
            <person name="Bonds A."/>
            <person name="Quandt C.A."/>
            <person name="Barry K."/>
            <person name="Liu P."/>
            <person name="Grigoriev I."/>
            <person name="Longcore J.E."/>
            <person name="James T.Y."/>
        </authorList>
    </citation>
    <scope>NUCLEOTIDE SEQUENCE</scope>
    <source>
        <strain evidence="7">JEL0513</strain>
    </source>
</reference>
<gene>
    <name evidence="7" type="ORF">HK100_004965</name>
</gene>
<dbReference type="InterPro" id="IPR020843">
    <property type="entry name" value="ER"/>
</dbReference>
<comment type="caution">
    <text evidence="7">The sequence shown here is derived from an EMBL/GenBank/DDBJ whole genome shotgun (WGS) entry which is preliminary data.</text>
</comment>
<dbReference type="FunFam" id="3.40.50.720:FF:000022">
    <property type="entry name" value="Cinnamyl alcohol dehydrogenase"/>
    <property type="match status" value="1"/>
</dbReference>
<protein>
    <recommendedName>
        <fullName evidence="6">Enoyl reductase (ER) domain-containing protein</fullName>
    </recommendedName>
</protein>
<keyword evidence="2 5" id="KW-0479">Metal-binding</keyword>
<dbReference type="InterPro" id="IPR013149">
    <property type="entry name" value="ADH-like_C"/>
</dbReference>
<evidence type="ECO:0000313" key="7">
    <source>
        <dbReference type="EMBL" id="KAJ3132827.1"/>
    </source>
</evidence>
<dbReference type="Gene3D" id="3.90.180.10">
    <property type="entry name" value="Medium-chain alcohol dehydrogenases, catalytic domain"/>
    <property type="match status" value="1"/>
</dbReference>
<dbReference type="SMART" id="SM00829">
    <property type="entry name" value="PKS_ER"/>
    <property type="match status" value="1"/>
</dbReference>
<name>A0AAD5XFL9_9FUNG</name>
<feature type="non-terminal residue" evidence="7">
    <location>
        <position position="335"/>
    </location>
</feature>
<evidence type="ECO:0000259" key="6">
    <source>
        <dbReference type="SMART" id="SM00829"/>
    </source>
</evidence>
<dbReference type="EMBL" id="JADGJH010000237">
    <property type="protein sequence ID" value="KAJ3132827.1"/>
    <property type="molecule type" value="Genomic_DNA"/>
</dbReference>
<dbReference type="InterPro" id="IPR013154">
    <property type="entry name" value="ADH-like_N"/>
</dbReference>
<dbReference type="InterPro" id="IPR047109">
    <property type="entry name" value="CAD-like"/>
</dbReference>
<dbReference type="SUPFAM" id="SSF51735">
    <property type="entry name" value="NAD(P)-binding Rossmann-fold domains"/>
    <property type="match status" value="1"/>
</dbReference>
<evidence type="ECO:0000256" key="2">
    <source>
        <dbReference type="ARBA" id="ARBA00022723"/>
    </source>
</evidence>
<dbReference type="SUPFAM" id="SSF50129">
    <property type="entry name" value="GroES-like"/>
    <property type="match status" value="1"/>
</dbReference>
<proteinExistence type="inferred from homology"/>
<organism evidence="7 8">
    <name type="scientific">Physocladia obscura</name>
    <dbReference type="NCBI Taxonomy" id="109957"/>
    <lineage>
        <taxon>Eukaryota</taxon>
        <taxon>Fungi</taxon>
        <taxon>Fungi incertae sedis</taxon>
        <taxon>Chytridiomycota</taxon>
        <taxon>Chytridiomycota incertae sedis</taxon>
        <taxon>Chytridiomycetes</taxon>
        <taxon>Chytridiales</taxon>
        <taxon>Chytriomycetaceae</taxon>
        <taxon>Physocladia</taxon>
    </lineage>
</organism>
<dbReference type="Pfam" id="PF08240">
    <property type="entry name" value="ADH_N"/>
    <property type="match status" value="1"/>
</dbReference>
<evidence type="ECO:0000256" key="1">
    <source>
        <dbReference type="ARBA" id="ARBA00001947"/>
    </source>
</evidence>
<dbReference type="InterPro" id="IPR036291">
    <property type="entry name" value="NAD(P)-bd_dom_sf"/>
</dbReference>
<dbReference type="PANTHER" id="PTHR42683">
    <property type="entry name" value="ALDEHYDE REDUCTASE"/>
    <property type="match status" value="1"/>
</dbReference>
<dbReference type="Gene3D" id="3.40.50.720">
    <property type="entry name" value="NAD(P)-binding Rossmann-like Domain"/>
    <property type="match status" value="1"/>
</dbReference>
<dbReference type="Proteomes" id="UP001211907">
    <property type="component" value="Unassembled WGS sequence"/>
</dbReference>
<accession>A0AAD5XFL9</accession>
<keyword evidence="3 5" id="KW-0862">Zinc</keyword>
<keyword evidence="4" id="KW-0560">Oxidoreductase</keyword>
<dbReference type="InterPro" id="IPR002328">
    <property type="entry name" value="ADH_Zn_CS"/>
</dbReference>